<feature type="domain" description="Gfo/Idh/MocA-like oxidoreductase N-terminal" evidence="1">
    <location>
        <begin position="19"/>
        <end position="128"/>
    </location>
</feature>
<dbReference type="InterPro" id="IPR000683">
    <property type="entry name" value="Gfo/Idh/MocA-like_OxRdtase_N"/>
</dbReference>
<reference evidence="3" key="1">
    <citation type="submission" date="2019-02" db="EMBL/GenBank/DDBJ databases">
        <authorList>
            <person name="Gruber-Vodicka R. H."/>
            <person name="Seah K. B. B."/>
        </authorList>
    </citation>
    <scope>NUCLEOTIDE SEQUENCE</scope>
    <source>
        <strain evidence="3">BECK_BY19</strain>
        <strain evidence="2">BECK_BY8</strain>
    </source>
</reference>
<dbReference type="GO" id="GO:0000166">
    <property type="term" value="F:nucleotide binding"/>
    <property type="evidence" value="ECO:0007669"/>
    <property type="project" value="InterPro"/>
</dbReference>
<protein>
    <submittedName>
        <fullName evidence="3">Oxidoreductase family, NAD-binding Rossmann fold</fullName>
    </submittedName>
</protein>
<evidence type="ECO:0000259" key="1">
    <source>
        <dbReference type="Pfam" id="PF01408"/>
    </source>
</evidence>
<dbReference type="AlphaFoldDB" id="A0A451AS94"/>
<evidence type="ECO:0000313" key="3">
    <source>
        <dbReference type="EMBL" id="VFK68910.1"/>
    </source>
</evidence>
<name>A0A451AS94_9GAMM</name>
<organism evidence="3">
    <name type="scientific">Candidatus Kentrum sp. UNK</name>
    <dbReference type="NCBI Taxonomy" id="2126344"/>
    <lineage>
        <taxon>Bacteria</taxon>
        <taxon>Pseudomonadati</taxon>
        <taxon>Pseudomonadota</taxon>
        <taxon>Gammaproteobacteria</taxon>
        <taxon>Candidatus Kentrum</taxon>
    </lineage>
</organism>
<dbReference type="EMBL" id="CAADGD010000008">
    <property type="protein sequence ID" value="VFK68910.1"/>
    <property type="molecule type" value="Genomic_DNA"/>
</dbReference>
<dbReference type="EMBL" id="CAADFZ010000041">
    <property type="protein sequence ID" value="VFK64108.1"/>
    <property type="molecule type" value="Genomic_DNA"/>
</dbReference>
<gene>
    <name evidence="2" type="ORF">BECKUNK1418G_GA0071005_104125</name>
    <name evidence="3" type="ORF">BECKUNK1418H_GA0071006_10083</name>
</gene>
<dbReference type="SUPFAM" id="SSF51735">
    <property type="entry name" value="NAD(P)-binding Rossmann-fold domains"/>
    <property type="match status" value="1"/>
</dbReference>
<dbReference type="Pfam" id="PF01408">
    <property type="entry name" value="GFO_IDH_MocA"/>
    <property type="match status" value="1"/>
</dbReference>
<proteinExistence type="predicted"/>
<accession>A0A451AS94</accession>
<sequence>MQNHDFGIGESVSINFTTCVRIGFGRIAEIHEEKLRAFGVKTIGVLENSPDRRRAAASQGFPVLSSYREAADLAPDFWDICSPTSTHLEVLGRIIESDPGVNNSGANILIEKPICTVSRMDDLQRLLRGFQGKIVVNENYSASEVTDTVRAQVWRLALRPSRVVSEMTKNRTEDFLGGRFLDREHYAFGYEGPHMIANVLGLGDDFLPRVFSCQFYDDIWIRGNEHSNDHSNDVVSLFRQGATEKRYTAQNGALVILYTAMDGHVGYYYPGPHPTAHIPPHDTQTRYRILAVEDSAREVSVVGFYEPIPGFERNIGQVVILEKGKIKEEIHNIHDDTMSRSLQGALAFFHGKRDNPYSVSQALDNLEMLELWEDEAESGIDRGDSDV</sequence>
<dbReference type="Gene3D" id="3.40.50.720">
    <property type="entry name" value="NAD(P)-binding Rossmann-like Domain"/>
    <property type="match status" value="1"/>
</dbReference>
<evidence type="ECO:0000313" key="2">
    <source>
        <dbReference type="EMBL" id="VFK64108.1"/>
    </source>
</evidence>
<dbReference type="InterPro" id="IPR036291">
    <property type="entry name" value="NAD(P)-bd_dom_sf"/>
</dbReference>